<sequence length="97" mass="11324">MIIVNLQLKAKPETLAEFMDWFAGILPDTRNYEGCSEVNFCVNHTGEDDIEVISKWDSKESYDAYLQWREDSGLLAELPEWLASEPVFRFLEVQEVY</sequence>
<feature type="domain" description="ABM" evidence="1">
    <location>
        <begin position="2"/>
        <end position="90"/>
    </location>
</feature>
<gene>
    <name evidence="2" type="ORF">METZ01_LOCUS56233</name>
</gene>
<organism evidence="2">
    <name type="scientific">marine metagenome</name>
    <dbReference type="NCBI Taxonomy" id="408172"/>
    <lineage>
        <taxon>unclassified sequences</taxon>
        <taxon>metagenomes</taxon>
        <taxon>ecological metagenomes</taxon>
    </lineage>
</organism>
<evidence type="ECO:0000259" key="1">
    <source>
        <dbReference type="PROSITE" id="PS51725"/>
    </source>
</evidence>
<name>A0A381SIZ4_9ZZZZ</name>
<evidence type="ECO:0000313" key="2">
    <source>
        <dbReference type="EMBL" id="SVA03379.1"/>
    </source>
</evidence>
<dbReference type="AlphaFoldDB" id="A0A381SIZ4"/>
<proteinExistence type="predicted"/>
<dbReference type="Gene3D" id="3.30.70.100">
    <property type="match status" value="1"/>
</dbReference>
<accession>A0A381SIZ4</accession>
<dbReference type="Pfam" id="PF03992">
    <property type="entry name" value="ABM"/>
    <property type="match status" value="1"/>
</dbReference>
<dbReference type="EMBL" id="UINC01003103">
    <property type="protein sequence ID" value="SVA03379.1"/>
    <property type="molecule type" value="Genomic_DNA"/>
</dbReference>
<reference evidence="2" key="1">
    <citation type="submission" date="2018-05" db="EMBL/GenBank/DDBJ databases">
        <authorList>
            <person name="Lanie J.A."/>
            <person name="Ng W.-L."/>
            <person name="Kazmierczak K.M."/>
            <person name="Andrzejewski T.M."/>
            <person name="Davidsen T.M."/>
            <person name="Wayne K.J."/>
            <person name="Tettelin H."/>
            <person name="Glass J.I."/>
            <person name="Rusch D."/>
            <person name="Podicherti R."/>
            <person name="Tsui H.-C.T."/>
            <person name="Winkler M.E."/>
        </authorList>
    </citation>
    <scope>NUCLEOTIDE SEQUENCE</scope>
</reference>
<dbReference type="InterPro" id="IPR011008">
    <property type="entry name" value="Dimeric_a/b-barrel"/>
</dbReference>
<dbReference type="InterPro" id="IPR007138">
    <property type="entry name" value="ABM_dom"/>
</dbReference>
<protein>
    <recommendedName>
        <fullName evidence="1">ABM domain-containing protein</fullName>
    </recommendedName>
</protein>
<dbReference type="PROSITE" id="PS51725">
    <property type="entry name" value="ABM"/>
    <property type="match status" value="1"/>
</dbReference>
<dbReference type="SUPFAM" id="SSF54909">
    <property type="entry name" value="Dimeric alpha+beta barrel"/>
    <property type="match status" value="1"/>
</dbReference>